<organism evidence="1 2">
    <name type="scientific">Marivirga atlantica</name>
    <dbReference type="NCBI Taxonomy" id="1548457"/>
    <lineage>
        <taxon>Bacteria</taxon>
        <taxon>Pseudomonadati</taxon>
        <taxon>Bacteroidota</taxon>
        <taxon>Cytophagia</taxon>
        <taxon>Cytophagales</taxon>
        <taxon>Marivirgaceae</taxon>
        <taxon>Marivirga</taxon>
    </lineage>
</organism>
<dbReference type="RefSeq" id="WP_201919031.1">
    <property type="nucleotide sequence ID" value="NZ_JAERQG010000001.1"/>
</dbReference>
<protein>
    <submittedName>
        <fullName evidence="1">Uncharacterized protein</fullName>
    </submittedName>
</protein>
<dbReference type="InterPro" id="IPR040547">
    <property type="entry name" value="CdiI"/>
</dbReference>
<proteinExistence type="predicted"/>
<keyword evidence="2" id="KW-1185">Reference proteome</keyword>
<dbReference type="CDD" id="cd20691">
    <property type="entry name" value="CdiI_EC536-like"/>
    <property type="match status" value="1"/>
</dbReference>
<dbReference type="AlphaFoldDB" id="A0A937A7D1"/>
<dbReference type="Pfam" id="PF18616">
    <property type="entry name" value="CdiI_3"/>
    <property type="match status" value="1"/>
</dbReference>
<sequence length="129" mass="15375">MEKDFWGEPTYDSHLVKTCHRLRQKPLQDFDNEDLRIMIGQNIGLKYLIPMALETLKENVLAEGDLYEGDLLKSVLTSDKDFWKNESDYFEDLEKVIQENEQALQEREPRLLKDFVEMKKEIKTLHNKK</sequence>
<dbReference type="EMBL" id="JAERQG010000001">
    <property type="protein sequence ID" value="MBL0764965.1"/>
    <property type="molecule type" value="Genomic_DNA"/>
</dbReference>
<reference evidence="1" key="1">
    <citation type="submission" date="2021-01" db="EMBL/GenBank/DDBJ databases">
        <title>Marivirga sp. nov., isolated from intertidal surface sediments.</title>
        <authorList>
            <person name="Zhang M."/>
        </authorList>
    </citation>
    <scope>NUCLEOTIDE SEQUENCE</scope>
    <source>
        <strain evidence="1">SM1354</strain>
    </source>
</reference>
<gene>
    <name evidence="1" type="ORF">JKP34_06860</name>
</gene>
<evidence type="ECO:0000313" key="2">
    <source>
        <dbReference type="Proteomes" id="UP000642920"/>
    </source>
</evidence>
<name>A0A937A7D1_9BACT</name>
<comment type="caution">
    <text evidence="1">The sequence shown here is derived from an EMBL/GenBank/DDBJ whole genome shotgun (WGS) entry which is preliminary data.</text>
</comment>
<accession>A0A937A7D1</accession>
<dbReference type="Proteomes" id="UP000642920">
    <property type="component" value="Unassembled WGS sequence"/>
</dbReference>
<evidence type="ECO:0000313" key="1">
    <source>
        <dbReference type="EMBL" id="MBL0764965.1"/>
    </source>
</evidence>